<sequence>MTVKYHVNGLWIEKKDDQIIIGLSEKGQDDAGDIMFANLMIDSDYLEAGDTLIGVEGAKAVTDFTTPFAGNVLAIHEAIEEDFDLLNSTDRADNWIVKLRPKDTSLFSQLLDKPFPSEDSVG</sequence>
<keyword evidence="1" id="KW-0450">Lipoyl</keyword>
<dbReference type="InterPro" id="IPR002930">
    <property type="entry name" value="GCV_H"/>
</dbReference>
<dbReference type="Proteomes" id="UP000190409">
    <property type="component" value="Unassembled WGS sequence"/>
</dbReference>
<dbReference type="RefSeq" id="WP_004636789.1">
    <property type="nucleotide sequence ID" value="NZ_CBCRTD010000004.1"/>
</dbReference>
<evidence type="ECO:0000313" key="5">
    <source>
        <dbReference type="Proteomes" id="UP000249099"/>
    </source>
</evidence>
<dbReference type="SUPFAM" id="SSF51230">
    <property type="entry name" value="Single hybrid motif"/>
    <property type="match status" value="1"/>
</dbReference>
<dbReference type="GO" id="GO:0005737">
    <property type="term" value="C:cytoplasm"/>
    <property type="evidence" value="ECO:0007669"/>
    <property type="project" value="TreeGrafter"/>
</dbReference>
<dbReference type="EMBL" id="MUYF01000003">
    <property type="protein sequence ID" value="OOL81288.1"/>
    <property type="molecule type" value="Genomic_DNA"/>
</dbReference>
<dbReference type="EMBL" id="NAQV01000002">
    <property type="protein sequence ID" value="RAN65074.1"/>
    <property type="molecule type" value="Genomic_DNA"/>
</dbReference>
<dbReference type="GeneID" id="42694917"/>
<dbReference type="GO" id="GO:0005960">
    <property type="term" value="C:glycine cleavage complex"/>
    <property type="evidence" value="ECO:0007669"/>
    <property type="project" value="InterPro"/>
</dbReference>
<organism evidence="2 4">
    <name type="scientific">Dolosigranulum pigrum</name>
    <dbReference type="NCBI Taxonomy" id="29394"/>
    <lineage>
        <taxon>Bacteria</taxon>
        <taxon>Bacillati</taxon>
        <taxon>Bacillota</taxon>
        <taxon>Bacilli</taxon>
        <taxon>Lactobacillales</taxon>
        <taxon>Carnobacteriaceae</taxon>
        <taxon>Dolosigranulum</taxon>
    </lineage>
</organism>
<dbReference type="Pfam" id="PF01597">
    <property type="entry name" value="GCV_H"/>
    <property type="match status" value="1"/>
</dbReference>
<reference evidence="3 5" key="2">
    <citation type="submission" date="2017-03" db="EMBL/GenBank/DDBJ databases">
        <title>wgs assembly of Dolosigranulum pigrum KPL CDC strains.</title>
        <authorList>
            <person name="Brugger S.D."/>
            <person name="Pettigrew M."/>
            <person name="Kong Y."/>
            <person name="Lemon K.P."/>
        </authorList>
    </citation>
    <scope>NUCLEOTIDE SEQUENCE [LARGE SCALE GENOMIC DNA]</scope>
    <source>
        <strain evidence="3 5">KPL1931_CDC4294-98</strain>
    </source>
</reference>
<dbReference type="Gene3D" id="2.40.50.100">
    <property type="match status" value="1"/>
</dbReference>
<reference evidence="2 4" key="1">
    <citation type="submission" date="2017-01" db="EMBL/GenBank/DDBJ databases">
        <title>Complete Genome Sequence of Dolosigranulum pigrum isolated from a Patient with interstitial lung disease.</title>
        <authorList>
            <person name="Mukhopadhyay R."/>
            <person name="Joaquin J."/>
            <person name="Hogue R."/>
            <person name="Fitzgerald S."/>
            <person name="Jospin G."/>
            <person name="Eisen J.A."/>
            <person name="Chaturvedi V."/>
        </authorList>
    </citation>
    <scope>NUCLEOTIDE SEQUENCE [LARGE SCALE GENOMIC DNA]</scope>
    <source>
        <strain evidence="2 4">15S00348</strain>
    </source>
</reference>
<dbReference type="CDD" id="cd06848">
    <property type="entry name" value="GCS_H"/>
    <property type="match status" value="1"/>
</dbReference>
<protein>
    <submittedName>
        <fullName evidence="2">Glycine cleavage system protein H</fullName>
    </submittedName>
</protein>
<proteinExistence type="predicted"/>
<evidence type="ECO:0000313" key="2">
    <source>
        <dbReference type="EMBL" id="OOL81288.1"/>
    </source>
</evidence>
<comment type="caution">
    <text evidence="2">The sequence shown here is derived from an EMBL/GenBank/DDBJ whole genome shotgun (WGS) entry which is preliminary data.</text>
</comment>
<dbReference type="PANTHER" id="PTHR11715:SF3">
    <property type="entry name" value="GLYCINE CLEAVAGE SYSTEM H PROTEIN-RELATED"/>
    <property type="match status" value="1"/>
</dbReference>
<evidence type="ECO:0000256" key="1">
    <source>
        <dbReference type="ARBA" id="ARBA00022823"/>
    </source>
</evidence>
<dbReference type="AlphaFoldDB" id="A0A1S8KNI0"/>
<accession>A0A1S8KNI0</accession>
<gene>
    <name evidence="3" type="ORF">B8A44_00725</name>
    <name evidence="2" type="ORF">BWX42_05705</name>
</gene>
<dbReference type="GO" id="GO:0009249">
    <property type="term" value="P:protein lipoylation"/>
    <property type="evidence" value="ECO:0007669"/>
    <property type="project" value="TreeGrafter"/>
</dbReference>
<evidence type="ECO:0000313" key="3">
    <source>
        <dbReference type="EMBL" id="RAN65074.1"/>
    </source>
</evidence>
<evidence type="ECO:0000313" key="4">
    <source>
        <dbReference type="Proteomes" id="UP000190409"/>
    </source>
</evidence>
<dbReference type="InterPro" id="IPR033753">
    <property type="entry name" value="GCV_H/Fam206"/>
</dbReference>
<dbReference type="PANTHER" id="PTHR11715">
    <property type="entry name" value="GLYCINE CLEAVAGE SYSTEM H PROTEIN"/>
    <property type="match status" value="1"/>
</dbReference>
<dbReference type="GO" id="GO:0019464">
    <property type="term" value="P:glycine decarboxylation via glycine cleavage system"/>
    <property type="evidence" value="ECO:0007669"/>
    <property type="project" value="InterPro"/>
</dbReference>
<dbReference type="InterPro" id="IPR011053">
    <property type="entry name" value="Single_hybrid_motif"/>
</dbReference>
<name>A0A1S8KNI0_9LACT</name>
<dbReference type="Proteomes" id="UP000249099">
    <property type="component" value="Unassembled WGS sequence"/>
</dbReference>